<proteinExistence type="predicted"/>
<keyword evidence="5" id="KW-1185">Reference proteome</keyword>
<reference evidence="3 5" key="1">
    <citation type="journal article" date="2012" name="Nature">
        <title>Algal genomes reveal evolutionary mosaicism and the fate of nucleomorphs.</title>
        <authorList>
            <consortium name="DOE Joint Genome Institute"/>
            <person name="Curtis B.A."/>
            <person name="Tanifuji G."/>
            <person name="Burki F."/>
            <person name="Gruber A."/>
            <person name="Irimia M."/>
            <person name="Maruyama S."/>
            <person name="Arias M.C."/>
            <person name="Ball S.G."/>
            <person name="Gile G.H."/>
            <person name="Hirakawa Y."/>
            <person name="Hopkins J.F."/>
            <person name="Kuo A."/>
            <person name="Rensing S.A."/>
            <person name="Schmutz J."/>
            <person name="Symeonidi A."/>
            <person name="Elias M."/>
            <person name="Eveleigh R.J."/>
            <person name="Herman E.K."/>
            <person name="Klute M.J."/>
            <person name="Nakayama T."/>
            <person name="Obornik M."/>
            <person name="Reyes-Prieto A."/>
            <person name="Armbrust E.V."/>
            <person name="Aves S.J."/>
            <person name="Beiko R.G."/>
            <person name="Coutinho P."/>
            <person name="Dacks J.B."/>
            <person name="Durnford D.G."/>
            <person name="Fast N.M."/>
            <person name="Green B.R."/>
            <person name="Grisdale C.J."/>
            <person name="Hempel F."/>
            <person name="Henrissat B."/>
            <person name="Hoppner M.P."/>
            <person name="Ishida K."/>
            <person name="Kim E."/>
            <person name="Koreny L."/>
            <person name="Kroth P.G."/>
            <person name="Liu Y."/>
            <person name="Malik S.B."/>
            <person name="Maier U.G."/>
            <person name="McRose D."/>
            <person name="Mock T."/>
            <person name="Neilson J.A."/>
            <person name="Onodera N.T."/>
            <person name="Poole A.M."/>
            <person name="Pritham E.J."/>
            <person name="Richards T.A."/>
            <person name="Rocap G."/>
            <person name="Roy S.W."/>
            <person name="Sarai C."/>
            <person name="Schaack S."/>
            <person name="Shirato S."/>
            <person name="Slamovits C.H."/>
            <person name="Spencer D.F."/>
            <person name="Suzuki S."/>
            <person name="Worden A.Z."/>
            <person name="Zauner S."/>
            <person name="Barry K."/>
            <person name="Bell C."/>
            <person name="Bharti A.K."/>
            <person name="Crow J.A."/>
            <person name="Grimwood J."/>
            <person name="Kramer R."/>
            <person name="Lindquist E."/>
            <person name="Lucas S."/>
            <person name="Salamov A."/>
            <person name="McFadden G.I."/>
            <person name="Lane C.E."/>
            <person name="Keeling P.J."/>
            <person name="Gray M.W."/>
            <person name="Grigoriev I.V."/>
            <person name="Archibald J.M."/>
        </authorList>
    </citation>
    <scope>NUCLEOTIDE SEQUENCE</scope>
    <source>
        <strain evidence="3 5">CCMP2712</strain>
    </source>
</reference>
<feature type="domain" description="BRCT" evidence="2">
    <location>
        <begin position="1"/>
        <end position="88"/>
    </location>
</feature>
<dbReference type="EMBL" id="JH993539">
    <property type="protein sequence ID" value="EKX30803.1"/>
    <property type="molecule type" value="Genomic_DNA"/>
</dbReference>
<evidence type="ECO:0000313" key="5">
    <source>
        <dbReference type="Proteomes" id="UP000011087"/>
    </source>
</evidence>
<evidence type="ECO:0000313" key="4">
    <source>
        <dbReference type="EnsemblProtists" id="EKX30803"/>
    </source>
</evidence>
<evidence type="ECO:0000256" key="1">
    <source>
        <dbReference type="SAM" id="MobiDB-lite"/>
    </source>
</evidence>
<dbReference type="AlphaFoldDB" id="L1I3K8"/>
<dbReference type="KEGG" id="gtt:GUITHDRAFT_122984"/>
<gene>
    <name evidence="3" type="ORF">GUITHDRAFT_122984</name>
</gene>
<dbReference type="Proteomes" id="UP000011087">
    <property type="component" value="Unassembled WGS sequence"/>
</dbReference>
<feature type="compositionally biased region" description="Basic and acidic residues" evidence="1">
    <location>
        <begin position="130"/>
        <end position="170"/>
    </location>
</feature>
<evidence type="ECO:0000259" key="2">
    <source>
        <dbReference type="PROSITE" id="PS50172"/>
    </source>
</evidence>
<protein>
    <recommendedName>
        <fullName evidence="2">BRCT domain-containing protein</fullName>
    </recommendedName>
</protein>
<dbReference type="PROSITE" id="PS50172">
    <property type="entry name" value="BRCT"/>
    <property type="match status" value="1"/>
</dbReference>
<organism evidence="3">
    <name type="scientific">Guillardia theta (strain CCMP2712)</name>
    <name type="common">Cryptophyte</name>
    <dbReference type="NCBI Taxonomy" id="905079"/>
    <lineage>
        <taxon>Eukaryota</taxon>
        <taxon>Cryptophyceae</taxon>
        <taxon>Pyrenomonadales</taxon>
        <taxon>Geminigeraceae</taxon>
        <taxon>Guillardia</taxon>
    </lineage>
</organism>
<dbReference type="InterPro" id="IPR001357">
    <property type="entry name" value="BRCT_dom"/>
</dbReference>
<dbReference type="PaxDb" id="55529-EKX30803"/>
<dbReference type="Gene3D" id="3.40.50.10190">
    <property type="entry name" value="BRCT domain"/>
    <property type="match status" value="1"/>
</dbReference>
<dbReference type="Pfam" id="PF00533">
    <property type="entry name" value="BRCT"/>
    <property type="match status" value="1"/>
</dbReference>
<dbReference type="InterPro" id="IPR036420">
    <property type="entry name" value="BRCT_dom_sf"/>
</dbReference>
<dbReference type="SUPFAM" id="SSF52113">
    <property type="entry name" value="BRCT domain"/>
    <property type="match status" value="1"/>
</dbReference>
<sequence length="212" mass="23614">MALAGVAVSVTGAFERERMGQAIRRAGGRLDTLVHKNLHVLVADDAAVQRNTQRVRKACKLGVPIVRETFILESLRTGKRAKVEDHLLQVSKDGDHLLQVSKDGDHLLQVSKDGDHLLQVSKDGDHLLQVSKDGESPAHRKATADKRQAPKEEVEGKVRAREGDENDRQPVEATSNQAVQSKRRRQLNPFSTIFPTSYRMLVRERVRLAKPG</sequence>
<dbReference type="HOGENOM" id="CLU_1301768_0_0_1"/>
<evidence type="ECO:0000313" key="3">
    <source>
        <dbReference type="EMBL" id="EKX30803.1"/>
    </source>
</evidence>
<dbReference type="SMART" id="SM00292">
    <property type="entry name" value="BRCT"/>
    <property type="match status" value="1"/>
</dbReference>
<dbReference type="RefSeq" id="XP_005817783.1">
    <property type="nucleotide sequence ID" value="XM_005817726.1"/>
</dbReference>
<dbReference type="EnsemblProtists" id="EKX30803">
    <property type="protein sequence ID" value="EKX30803"/>
    <property type="gene ID" value="GUITHDRAFT_122984"/>
</dbReference>
<accession>L1I3K8</accession>
<dbReference type="OrthoDB" id="206849at2759"/>
<name>L1I3K8_GUITC</name>
<reference evidence="5" key="2">
    <citation type="submission" date="2012-11" db="EMBL/GenBank/DDBJ databases">
        <authorList>
            <person name="Kuo A."/>
            <person name="Curtis B.A."/>
            <person name="Tanifuji G."/>
            <person name="Burki F."/>
            <person name="Gruber A."/>
            <person name="Irimia M."/>
            <person name="Maruyama S."/>
            <person name="Arias M.C."/>
            <person name="Ball S.G."/>
            <person name="Gile G.H."/>
            <person name="Hirakawa Y."/>
            <person name="Hopkins J.F."/>
            <person name="Rensing S.A."/>
            <person name="Schmutz J."/>
            <person name="Symeonidi A."/>
            <person name="Elias M."/>
            <person name="Eveleigh R.J."/>
            <person name="Herman E.K."/>
            <person name="Klute M.J."/>
            <person name="Nakayama T."/>
            <person name="Obornik M."/>
            <person name="Reyes-Prieto A."/>
            <person name="Armbrust E.V."/>
            <person name="Aves S.J."/>
            <person name="Beiko R.G."/>
            <person name="Coutinho P."/>
            <person name="Dacks J.B."/>
            <person name="Durnford D.G."/>
            <person name="Fast N.M."/>
            <person name="Green B.R."/>
            <person name="Grisdale C."/>
            <person name="Hempe F."/>
            <person name="Henrissat B."/>
            <person name="Hoppner M.P."/>
            <person name="Ishida K.-I."/>
            <person name="Kim E."/>
            <person name="Koreny L."/>
            <person name="Kroth P.G."/>
            <person name="Liu Y."/>
            <person name="Malik S.-B."/>
            <person name="Maier U.G."/>
            <person name="McRose D."/>
            <person name="Mock T."/>
            <person name="Neilson J.A."/>
            <person name="Onodera N.T."/>
            <person name="Poole A.M."/>
            <person name="Pritham E.J."/>
            <person name="Richards T.A."/>
            <person name="Rocap G."/>
            <person name="Roy S.W."/>
            <person name="Sarai C."/>
            <person name="Schaack S."/>
            <person name="Shirato S."/>
            <person name="Slamovits C.H."/>
            <person name="Spencer D.F."/>
            <person name="Suzuki S."/>
            <person name="Worden A.Z."/>
            <person name="Zauner S."/>
            <person name="Barry K."/>
            <person name="Bell C."/>
            <person name="Bharti A.K."/>
            <person name="Crow J.A."/>
            <person name="Grimwood J."/>
            <person name="Kramer R."/>
            <person name="Lindquist E."/>
            <person name="Lucas S."/>
            <person name="Salamov A."/>
            <person name="McFadden G.I."/>
            <person name="Lane C.E."/>
            <person name="Keeling P.J."/>
            <person name="Gray M.W."/>
            <person name="Grigoriev I.V."/>
            <person name="Archibald J.M."/>
        </authorList>
    </citation>
    <scope>NUCLEOTIDE SEQUENCE</scope>
    <source>
        <strain evidence="5">CCMP2712</strain>
    </source>
</reference>
<reference evidence="4" key="3">
    <citation type="submission" date="2016-03" db="UniProtKB">
        <authorList>
            <consortium name="EnsemblProtists"/>
        </authorList>
    </citation>
    <scope>IDENTIFICATION</scope>
</reference>
<dbReference type="GeneID" id="17287522"/>
<feature type="region of interest" description="Disordered" evidence="1">
    <location>
        <begin position="130"/>
        <end position="190"/>
    </location>
</feature>